<name>A0A8T3YJ79_9ARCH</name>
<evidence type="ECO:0000313" key="3">
    <source>
        <dbReference type="Proteomes" id="UP000732298"/>
    </source>
</evidence>
<dbReference type="InterPro" id="IPR013785">
    <property type="entry name" value="Aldolase_TIM"/>
</dbReference>
<dbReference type="Pfam" id="PF01487">
    <property type="entry name" value="DHquinase_I"/>
    <property type="match status" value="1"/>
</dbReference>
<sequence length="264" mass="28929">MLAVRIAPRDTNEALRSIAKASQIKGLGVVHVRVDRSNTLTERFLQPIIDRCHKNSKKVLISCLPDTFAVPGRAAGGFHGGSDEYYAVLSRALVLGADGIEVECFHQKGLMKQQLLTHEQLESLMEMARNKGVIGKRPQVLLSAHYSDSVPSDKDIGAKFSELAFFRPSAVKITVPDTMHEGKTRMAKLAEASEKAGTPLLAFGMRNDGLEYLLAAGKKALKGYTKLADLTLEGIRPGRNRLLNRSGTKPPFRAQKPGRNTKVR</sequence>
<proteinExistence type="predicted"/>
<dbReference type="GO" id="GO:0003855">
    <property type="term" value="F:3-dehydroquinate dehydratase activity"/>
    <property type="evidence" value="ECO:0007669"/>
    <property type="project" value="InterPro"/>
</dbReference>
<organism evidence="2 3">
    <name type="scientific">Candidatus Iainarchaeum sp</name>
    <dbReference type="NCBI Taxonomy" id="3101447"/>
    <lineage>
        <taxon>Archaea</taxon>
        <taxon>Candidatus Iainarchaeota</taxon>
        <taxon>Candidatus Iainarchaeia</taxon>
        <taxon>Candidatus Iainarchaeales</taxon>
        <taxon>Candidatus Iainarchaeaceae</taxon>
        <taxon>Candidatus Iainarchaeum</taxon>
    </lineage>
</organism>
<gene>
    <name evidence="2" type="ORF">HY544_01185</name>
</gene>
<dbReference type="Gene3D" id="3.20.20.70">
    <property type="entry name" value="Aldolase class I"/>
    <property type="match status" value="1"/>
</dbReference>
<dbReference type="InterPro" id="IPR001381">
    <property type="entry name" value="DHquinase_I"/>
</dbReference>
<dbReference type="Proteomes" id="UP000732298">
    <property type="component" value="Unassembled WGS sequence"/>
</dbReference>
<dbReference type="AlphaFoldDB" id="A0A8T3YJ79"/>
<reference evidence="2" key="1">
    <citation type="submission" date="2020-07" db="EMBL/GenBank/DDBJ databases">
        <title>Huge and variable diversity of episymbiotic CPR bacteria and DPANN archaea in groundwater ecosystems.</title>
        <authorList>
            <person name="He C.Y."/>
            <person name="Keren R."/>
            <person name="Whittaker M."/>
            <person name="Farag I.F."/>
            <person name="Doudna J."/>
            <person name="Cate J.H.D."/>
            <person name="Banfield J.F."/>
        </authorList>
    </citation>
    <scope>NUCLEOTIDE SEQUENCE</scope>
    <source>
        <strain evidence="2">NC_groundwater_1296_Ag_S-0.2um_52_80</strain>
    </source>
</reference>
<dbReference type="SUPFAM" id="SSF51569">
    <property type="entry name" value="Aldolase"/>
    <property type="match status" value="1"/>
</dbReference>
<dbReference type="EMBL" id="JACQPB010000017">
    <property type="protein sequence ID" value="MBI4210105.1"/>
    <property type="molecule type" value="Genomic_DNA"/>
</dbReference>
<evidence type="ECO:0000256" key="1">
    <source>
        <dbReference type="SAM" id="MobiDB-lite"/>
    </source>
</evidence>
<evidence type="ECO:0000313" key="2">
    <source>
        <dbReference type="EMBL" id="MBI4210105.1"/>
    </source>
</evidence>
<protein>
    <submittedName>
        <fullName evidence="2">Type I 3-dehydroquinate dehydratase</fullName>
    </submittedName>
</protein>
<feature type="region of interest" description="Disordered" evidence="1">
    <location>
        <begin position="239"/>
        <end position="264"/>
    </location>
</feature>
<accession>A0A8T3YJ79</accession>
<comment type="caution">
    <text evidence="2">The sequence shown here is derived from an EMBL/GenBank/DDBJ whole genome shotgun (WGS) entry which is preliminary data.</text>
</comment>